<accession>A0ABR1QVF6</accession>
<evidence type="ECO:0000313" key="1">
    <source>
        <dbReference type="EMBL" id="KAK7966672.1"/>
    </source>
</evidence>
<gene>
    <name evidence="1" type="ORF">PG986_000949</name>
</gene>
<dbReference type="EMBL" id="JAQQWE010000001">
    <property type="protein sequence ID" value="KAK7966672.1"/>
    <property type="molecule type" value="Genomic_DNA"/>
</dbReference>
<reference evidence="1 2" key="1">
    <citation type="submission" date="2023-01" db="EMBL/GenBank/DDBJ databases">
        <title>Analysis of 21 Apiospora genomes using comparative genomics revels a genus with tremendous synthesis potential of carbohydrate active enzymes and secondary metabolites.</title>
        <authorList>
            <person name="Sorensen T."/>
        </authorList>
    </citation>
    <scope>NUCLEOTIDE SEQUENCE [LARGE SCALE GENOMIC DNA]</scope>
    <source>
        <strain evidence="1 2">CBS 24483</strain>
    </source>
</reference>
<sequence>MRVAVGKSAVILDTSLDSAKEAERRQAAAAAAAGDDVNGSAVENNDGDKAFENVTDLENEDFVYCY</sequence>
<name>A0ABR1QVF6_9PEZI</name>
<dbReference type="Proteomes" id="UP001391051">
    <property type="component" value="Unassembled WGS sequence"/>
</dbReference>
<dbReference type="GeneID" id="92070233"/>
<proteinExistence type="predicted"/>
<comment type="caution">
    <text evidence="1">The sequence shown here is derived from an EMBL/GenBank/DDBJ whole genome shotgun (WGS) entry which is preliminary data.</text>
</comment>
<dbReference type="RefSeq" id="XP_066706064.1">
    <property type="nucleotide sequence ID" value="XM_066837171.1"/>
</dbReference>
<organism evidence="1 2">
    <name type="scientific">Apiospora aurea</name>
    <dbReference type="NCBI Taxonomy" id="335848"/>
    <lineage>
        <taxon>Eukaryota</taxon>
        <taxon>Fungi</taxon>
        <taxon>Dikarya</taxon>
        <taxon>Ascomycota</taxon>
        <taxon>Pezizomycotina</taxon>
        <taxon>Sordariomycetes</taxon>
        <taxon>Xylariomycetidae</taxon>
        <taxon>Amphisphaeriales</taxon>
        <taxon>Apiosporaceae</taxon>
        <taxon>Apiospora</taxon>
    </lineage>
</organism>
<keyword evidence="2" id="KW-1185">Reference proteome</keyword>
<evidence type="ECO:0000313" key="2">
    <source>
        <dbReference type="Proteomes" id="UP001391051"/>
    </source>
</evidence>
<protein>
    <submittedName>
        <fullName evidence="1">Uncharacterized protein</fullName>
    </submittedName>
</protein>